<keyword evidence="2" id="KW-1277">Toxin-antitoxin system</keyword>
<dbReference type="RefSeq" id="WP_073110387.1">
    <property type="nucleotide sequence ID" value="NZ_FQXE01000035.1"/>
</dbReference>
<dbReference type="AlphaFoldDB" id="A0A1M6C6L0"/>
<dbReference type="Gene3D" id="3.30.2310.20">
    <property type="entry name" value="RelE-like"/>
    <property type="match status" value="1"/>
</dbReference>
<dbReference type="InterPro" id="IPR007712">
    <property type="entry name" value="RelE/ParE_toxin"/>
</dbReference>
<dbReference type="STRING" id="658167.SAMN04488135_1356"/>
<dbReference type="PANTHER" id="PTHR33755">
    <property type="entry name" value="TOXIN PARE1-RELATED"/>
    <property type="match status" value="1"/>
</dbReference>
<evidence type="ECO:0000313" key="3">
    <source>
        <dbReference type="EMBL" id="SHI56646.1"/>
    </source>
</evidence>
<reference evidence="3 4" key="1">
    <citation type="submission" date="2016-11" db="EMBL/GenBank/DDBJ databases">
        <authorList>
            <person name="Jaros S."/>
            <person name="Januszkiewicz K."/>
            <person name="Wedrychowicz H."/>
        </authorList>
    </citation>
    <scope>NUCLEOTIDE SEQUENCE [LARGE SCALE GENOMIC DNA]</scope>
    <source>
        <strain evidence="3 4">CGMCC 1.10190</strain>
    </source>
</reference>
<sequence>MLPIAWSAAALDDLDNIIDYIADHDGQAAIAMHNLIESSVLPASDYPYLYKPGRVPGTREIVAHPNYIIVYEVRADHIEIMAVLHARQEYP</sequence>
<dbReference type="Proteomes" id="UP000184226">
    <property type="component" value="Unassembled WGS sequence"/>
</dbReference>
<name>A0A1M6C6L0_9BURK</name>
<accession>A0A1M6C6L0</accession>
<dbReference type="InterPro" id="IPR035093">
    <property type="entry name" value="RelE/ParE_toxin_dom_sf"/>
</dbReference>
<evidence type="ECO:0000256" key="1">
    <source>
        <dbReference type="ARBA" id="ARBA00006226"/>
    </source>
</evidence>
<dbReference type="PANTHER" id="PTHR33755:SF6">
    <property type="entry name" value="PLASMID STABILIZATION SYSTEM PROTEIN"/>
    <property type="match status" value="1"/>
</dbReference>
<comment type="similarity">
    <text evidence="1">Belongs to the RelE toxin family.</text>
</comment>
<dbReference type="Pfam" id="PF05016">
    <property type="entry name" value="ParE_toxin"/>
    <property type="match status" value="1"/>
</dbReference>
<gene>
    <name evidence="3" type="ORF">SAMN04488135_1356</name>
</gene>
<dbReference type="EMBL" id="FQXE01000035">
    <property type="protein sequence ID" value="SHI56646.1"/>
    <property type="molecule type" value="Genomic_DNA"/>
</dbReference>
<proteinExistence type="inferred from homology"/>
<organism evidence="3 4">
    <name type="scientific">Pollutimonas bauzanensis</name>
    <dbReference type="NCBI Taxonomy" id="658167"/>
    <lineage>
        <taxon>Bacteria</taxon>
        <taxon>Pseudomonadati</taxon>
        <taxon>Pseudomonadota</taxon>
        <taxon>Betaproteobacteria</taxon>
        <taxon>Burkholderiales</taxon>
        <taxon>Alcaligenaceae</taxon>
        <taxon>Pollutimonas</taxon>
    </lineage>
</organism>
<evidence type="ECO:0000256" key="2">
    <source>
        <dbReference type="ARBA" id="ARBA00022649"/>
    </source>
</evidence>
<keyword evidence="4" id="KW-1185">Reference proteome</keyword>
<evidence type="ECO:0000313" key="4">
    <source>
        <dbReference type="Proteomes" id="UP000184226"/>
    </source>
</evidence>
<dbReference type="OrthoDB" id="9798046at2"/>
<dbReference type="InterPro" id="IPR051803">
    <property type="entry name" value="TA_system_RelE-like_toxin"/>
</dbReference>
<dbReference type="NCBIfam" id="TIGR02385">
    <property type="entry name" value="RelE_StbE"/>
    <property type="match status" value="1"/>
</dbReference>
<protein>
    <submittedName>
        <fullName evidence="3">Addiction module toxin, RelE/StbE family</fullName>
    </submittedName>
</protein>